<keyword evidence="4 6" id="KW-0963">Cytoplasm</keyword>
<keyword evidence="5 6" id="KW-0539">Nucleus</keyword>
<dbReference type="VEuPathDB" id="VectorBase:PHUM427810"/>
<dbReference type="GO" id="GO:0000027">
    <property type="term" value="P:ribosomal large subunit assembly"/>
    <property type="evidence" value="ECO:0007669"/>
    <property type="project" value="InterPro"/>
</dbReference>
<dbReference type="Proteomes" id="UP000009046">
    <property type="component" value="Unassembled WGS sequence"/>
</dbReference>
<dbReference type="STRING" id="121224.E0VT71"/>
<evidence type="ECO:0000256" key="3">
    <source>
        <dbReference type="ARBA" id="ARBA00011117"/>
    </source>
</evidence>
<dbReference type="KEGG" id="phu:Phum_PHUM427810"/>
<proteinExistence type="inferred from homology"/>
<evidence type="ECO:0000256" key="2">
    <source>
        <dbReference type="ARBA" id="ARBA00008889"/>
    </source>
</evidence>
<comment type="function">
    <text evidence="1 6">Component of the ribosome assembly machinery. Nuclear paralog of the ribosomal protein P0, it binds pre-60S subunits at an early stage of assembly in the nucleolus, and is replaced by P0 in cytoplasmic pre-60S subunits and mature 80S ribosomes.</text>
</comment>
<dbReference type="InParanoid" id="E0VT71"/>
<dbReference type="GO" id="GO:0006364">
    <property type="term" value="P:rRNA processing"/>
    <property type="evidence" value="ECO:0007669"/>
    <property type="project" value="TreeGrafter"/>
</dbReference>
<reference evidence="9" key="3">
    <citation type="submission" date="2021-02" db="UniProtKB">
        <authorList>
            <consortium name="EnsemblMetazoa"/>
        </authorList>
    </citation>
    <scope>IDENTIFICATION</scope>
    <source>
        <strain evidence="9">USDA</strain>
    </source>
</reference>
<dbReference type="GeneID" id="8230115"/>
<dbReference type="OrthoDB" id="10262308at2759"/>
<dbReference type="InterPro" id="IPR040637">
    <property type="entry name" value="Ribosomal_uL10-like_insert"/>
</dbReference>
<evidence type="ECO:0000256" key="4">
    <source>
        <dbReference type="ARBA" id="ARBA00022490"/>
    </source>
</evidence>
<keyword evidence="10" id="KW-1185">Reference proteome</keyword>
<dbReference type="GO" id="GO:0005730">
    <property type="term" value="C:nucleolus"/>
    <property type="evidence" value="ECO:0007669"/>
    <property type="project" value="UniProtKB-SubCell"/>
</dbReference>
<dbReference type="InterPro" id="IPR043164">
    <property type="entry name" value="Ribosomal_uL10-like_insert_sf"/>
</dbReference>
<dbReference type="CDD" id="cd05796">
    <property type="entry name" value="Ribosomal_P0_like"/>
    <property type="match status" value="1"/>
</dbReference>
<dbReference type="Gene3D" id="3.30.70.1730">
    <property type="match status" value="1"/>
</dbReference>
<keyword evidence="6" id="KW-0690">Ribosome biogenesis</keyword>
<evidence type="ECO:0000313" key="10">
    <source>
        <dbReference type="Proteomes" id="UP000009046"/>
    </source>
</evidence>
<dbReference type="FunFam" id="3.90.105.20:FF:000003">
    <property type="entry name" value="Ribosome assembly factor mrt4"/>
    <property type="match status" value="1"/>
</dbReference>
<dbReference type="InterPro" id="IPR001790">
    <property type="entry name" value="Ribosomal_uL10"/>
</dbReference>
<comment type="subunit">
    <text evidence="3 6">Associates with the pre-60S ribosomal particle.</text>
</comment>
<dbReference type="Gene3D" id="3.90.105.20">
    <property type="match status" value="1"/>
</dbReference>
<evidence type="ECO:0000256" key="1">
    <source>
        <dbReference type="ARBA" id="ARBA00004046"/>
    </source>
</evidence>
<dbReference type="Pfam" id="PF17777">
    <property type="entry name" value="RL10P_insert"/>
    <property type="match status" value="1"/>
</dbReference>
<dbReference type="GO" id="GO:0030687">
    <property type="term" value="C:preribosome, large subunit precursor"/>
    <property type="evidence" value="ECO:0007669"/>
    <property type="project" value="TreeGrafter"/>
</dbReference>
<dbReference type="InterPro" id="IPR043141">
    <property type="entry name" value="Ribosomal_uL10-like_sf"/>
</dbReference>
<gene>
    <name evidence="9" type="primary">8230115</name>
    <name evidence="8" type="ORF">Phum_PHUM427810</name>
</gene>
<dbReference type="GO" id="GO:0003723">
    <property type="term" value="F:RNA binding"/>
    <property type="evidence" value="ECO:0007669"/>
    <property type="project" value="TreeGrafter"/>
</dbReference>
<reference evidence="8" key="2">
    <citation type="submission" date="2007-04" db="EMBL/GenBank/DDBJ databases">
        <title>The genome of the human body louse.</title>
        <authorList>
            <consortium name="The Human Body Louse Genome Consortium"/>
            <person name="Kirkness E."/>
            <person name="Walenz B."/>
            <person name="Hass B."/>
            <person name="Bruggner R."/>
            <person name="Strausberg R."/>
        </authorList>
    </citation>
    <scope>NUCLEOTIDE SEQUENCE</scope>
    <source>
        <strain evidence="8">USDA</strain>
    </source>
</reference>
<dbReference type="EMBL" id="DS235760">
    <property type="protein sequence ID" value="EEB16577.1"/>
    <property type="molecule type" value="Genomic_DNA"/>
</dbReference>
<reference evidence="8" key="1">
    <citation type="submission" date="2007-04" db="EMBL/GenBank/DDBJ databases">
        <title>Annotation of Pediculus humanus corporis strain USDA.</title>
        <authorList>
            <person name="Kirkness E."/>
            <person name="Hannick L."/>
            <person name="Hass B."/>
            <person name="Bruggner R."/>
            <person name="Lawson D."/>
            <person name="Bidwell S."/>
            <person name="Joardar V."/>
            <person name="Caler E."/>
            <person name="Walenz B."/>
            <person name="Inman J."/>
            <person name="Schobel S."/>
            <person name="Galinsky K."/>
            <person name="Amedeo P."/>
            <person name="Strausberg R."/>
        </authorList>
    </citation>
    <scope>NUCLEOTIDE SEQUENCE</scope>
    <source>
        <strain evidence="8">USDA</strain>
    </source>
</reference>
<comment type="similarity">
    <text evidence="2 6">Belongs to the universal ribosomal protein uL10 family.</text>
</comment>
<evidence type="ECO:0000256" key="6">
    <source>
        <dbReference type="RuleBase" id="RU364039"/>
    </source>
</evidence>
<organism>
    <name type="scientific">Pediculus humanus subsp. corporis</name>
    <name type="common">Body louse</name>
    <dbReference type="NCBI Taxonomy" id="121224"/>
    <lineage>
        <taxon>Eukaryota</taxon>
        <taxon>Metazoa</taxon>
        <taxon>Ecdysozoa</taxon>
        <taxon>Arthropoda</taxon>
        <taxon>Hexapoda</taxon>
        <taxon>Insecta</taxon>
        <taxon>Pterygota</taxon>
        <taxon>Neoptera</taxon>
        <taxon>Paraneoptera</taxon>
        <taxon>Psocodea</taxon>
        <taxon>Troctomorpha</taxon>
        <taxon>Phthiraptera</taxon>
        <taxon>Anoplura</taxon>
        <taxon>Pediculidae</taxon>
        <taxon>Pediculus</taxon>
    </lineage>
</organism>
<comment type="subcellular location">
    <subcellularLocation>
        <location evidence="6">Cytoplasm</location>
    </subcellularLocation>
    <subcellularLocation>
        <location evidence="6">Nucleus</location>
        <location evidence="6">Nucleolus</location>
    </subcellularLocation>
</comment>
<dbReference type="FunFam" id="3.30.70.1730:FF:000005">
    <property type="entry name" value="Ribosome assembly factor mrt4"/>
    <property type="match status" value="1"/>
</dbReference>
<accession>E0VT71</accession>
<dbReference type="InterPro" id="IPR051742">
    <property type="entry name" value="Ribosome_Assembly_uL10"/>
</dbReference>
<dbReference type="SUPFAM" id="SSF160369">
    <property type="entry name" value="Ribosomal protein L10-like"/>
    <property type="match status" value="1"/>
</dbReference>
<dbReference type="PANTHER" id="PTHR45841">
    <property type="entry name" value="MRNA TURNOVER PROTEIN 4 MRTO4"/>
    <property type="match status" value="1"/>
</dbReference>
<dbReference type="OMA" id="LEWAENY"/>
<dbReference type="EMBL" id="AAZO01005228">
    <property type="status" value="NOT_ANNOTATED_CDS"/>
    <property type="molecule type" value="Genomic_DNA"/>
</dbReference>
<dbReference type="AlphaFoldDB" id="E0VT71"/>
<dbReference type="FunCoup" id="E0VT71">
    <property type="interactions" value="1698"/>
</dbReference>
<evidence type="ECO:0000256" key="5">
    <source>
        <dbReference type="ARBA" id="ARBA00023242"/>
    </source>
</evidence>
<sequence>MPKSKRDQKISLTQTKKKGLSFKQNLVAEIRENLTKYDSLYLFYVKNMRNIALKEVRAEWKHSRFFFGKSKLMALALGKTTESEQGDNVHKLAKEIKGQCGLLFTNEKKSDVVKWFDNYYKPEYARSGFQVKKTVTLPEGPLLDFIGSMEPNLRKLGLPTVIKNGKVHLRHEYTVCNSGDILTPAQAQILKLIGECLAQFKITLKCVWMKDGSFEVLNDNIEGIEDEQVENMEY</sequence>
<dbReference type="GO" id="GO:0000956">
    <property type="term" value="P:nuclear-transcribed mRNA catabolic process"/>
    <property type="evidence" value="ECO:0007669"/>
    <property type="project" value="TreeGrafter"/>
</dbReference>
<evidence type="ECO:0000313" key="8">
    <source>
        <dbReference type="EMBL" id="EEB16577.1"/>
    </source>
</evidence>
<dbReference type="HOGENOM" id="CLU_071690_3_0_1"/>
<dbReference type="PANTHER" id="PTHR45841:SF1">
    <property type="entry name" value="MRNA TURNOVER PROTEIN 4 HOMOLOG"/>
    <property type="match status" value="1"/>
</dbReference>
<evidence type="ECO:0000313" key="9">
    <source>
        <dbReference type="EnsemblMetazoa" id="PHUM427810-PA"/>
    </source>
</evidence>
<dbReference type="Pfam" id="PF00466">
    <property type="entry name" value="Ribosomal_L10"/>
    <property type="match status" value="1"/>
</dbReference>
<dbReference type="InterPro" id="IPR033867">
    <property type="entry name" value="Mrt4"/>
</dbReference>
<dbReference type="EnsemblMetazoa" id="PHUM427810-RA">
    <property type="protein sequence ID" value="PHUM427810-PA"/>
    <property type="gene ID" value="PHUM427810"/>
</dbReference>
<dbReference type="GO" id="GO:0005737">
    <property type="term" value="C:cytoplasm"/>
    <property type="evidence" value="ECO:0007669"/>
    <property type="project" value="UniProtKB-SubCell"/>
</dbReference>
<dbReference type="RefSeq" id="XP_002429315.1">
    <property type="nucleotide sequence ID" value="XM_002429270.1"/>
</dbReference>
<name>E0VT71_PEDHC</name>
<feature type="domain" description="Large ribosomal subunit protein uL10-like insertion" evidence="7">
    <location>
        <begin position="125"/>
        <end position="194"/>
    </location>
</feature>
<protein>
    <recommendedName>
        <fullName evidence="6">Ribosome assembly factor mrt4</fullName>
    </recommendedName>
</protein>
<dbReference type="CTD" id="8230115"/>
<dbReference type="eggNOG" id="KOG0816">
    <property type="taxonomic scope" value="Eukaryota"/>
</dbReference>
<evidence type="ECO:0000259" key="7">
    <source>
        <dbReference type="Pfam" id="PF17777"/>
    </source>
</evidence>